<accession>V2QIB9</accession>
<gene>
    <name evidence="1" type="ORF">N508_000573</name>
</gene>
<dbReference type="AlphaFoldDB" id="V2QIB9"/>
<dbReference type="Proteomes" id="UP000017429">
    <property type="component" value="Chromosome"/>
</dbReference>
<dbReference type="KEGG" id="msch:N508_000573"/>
<organism evidence="1 2">
    <name type="scientific">Mucispirillum schaedleri ASF457</name>
    <dbReference type="NCBI Taxonomy" id="1379858"/>
    <lineage>
        <taxon>Bacteria</taxon>
        <taxon>Pseudomonadati</taxon>
        <taxon>Deferribacterota</taxon>
        <taxon>Deferribacteres</taxon>
        <taxon>Deferribacterales</taxon>
        <taxon>Mucispirillaceae</taxon>
        <taxon>Mucispirillum</taxon>
    </lineage>
</organism>
<reference evidence="1" key="3">
    <citation type="submission" date="2022-06" db="EMBL/GenBank/DDBJ databases">
        <title>Resources to Facilitate Use of the Altered Schaedler Flora (ASF) Mouse Model to Study Microbiome Function.</title>
        <authorList>
            <person name="Proctor A."/>
            <person name="Parvinroo S."/>
            <person name="Richie T."/>
            <person name="Jia X."/>
            <person name="Lee S.T.M."/>
            <person name="Karp P.D."/>
            <person name="Paley S."/>
            <person name="Kostic A.D."/>
            <person name="Pierre J.F."/>
            <person name="Wannemuehler M.J."/>
            <person name="Phillips G.J."/>
        </authorList>
    </citation>
    <scope>NUCLEOTIDE SEQUENCE</scope>
    <source>
        <strain evidence="1">ASF457</strain>
    </source>
</reference>
<reference evidence="1" key="1">
    <citation type="journal article" date="2014" name="Genome Announc.">
        <title>Draft genome sequences of the altered schaedler flora, a defined bacterial community from gnotobiotic mice.</title>
        <authorList>
            <person name="Wannemuehler M.J."/>
            <person name="Overstreet A.M."/>
            <person name="Ward D.V."/>
            <person name="Phillips G.J."/>
        </authorList>
    </citation>
    <scope>NUCLEOTIDE SEQUENCE</scope>
    <source>
        <strain evidence="1">ASF457</strain>
    </source>
</reference>
<name>V2QIB9_9BACT</name>
<dbReference type="RefSeq" id="WP_023274885.1">
    <property type="nucleotide sequence ID" value="NZ_CP097562.1"/>
</dbReference>
<dbReference type="EMBL" id="CP097562">
    <property type="protein sequence ID" value="USF23510.1"/>
    <property type="molecule type" value="Genomic_DNA"/>
</dbReference>
<protein>
    <submittedName>
        <fullName evidence="1">Uncharacterized protein</fullName>
    </submittedName>
</protein>
<evidence type="ECO:0000313" key="2">
    <source>
        <dbReference type="Proteomes" id="UP000017429"/>
    </source>
</evidence>
<dbReference type="SUPFAM" id="SSF50998">
    <property type="entry name" value="Quinoprotein alcohol dehydrogenase-like"/>
    <property type="match status" value="1"/>
</dbReference>
<dbReference type="Gene3D" id="2.130.10.10">
    <property type="entry name" value="YVTN repeat-like/Quinoprotein amine dehydrogenase"/>
    <property type="match status" value="1"/>
</dbReference>
<keyword evidence="2" id="KW-1185">Reference proteome</keyword>
<reference evidence="1" key="2">
    <citation type="submission" date="2022-05" db="EMBL/GenBank/DDBJ databases">
        <authorList>
            <person name="Proctor A.L."/>
            <person name="Phillips G.J."/>
            <person name="Wannemuehler M.J."/>
        </authorList>
    </citation>
    <scope>NUCLEOTIDE SEQUENCE</scope>
    <source>
        <strain evidence="1">ASF457</strain>
    </source>
</reference>
<sequence>MNLLVLRMFLKNILKITSSAILFLILCSNSFSASRILSGEFLSLAASLNILADVNKNKQIIQVNLRNCQQLMSFSVDKSIRQMIISEYISSYAVAGGSSLYVYNMQDGRLVQSFDDFLRSVYLISQSDMGQFVAASDGITVGLYQFKKEGLVKQYVKEFTGGVAAIYPDIESNLLYVVEKNGRLSVWTFSGKLQKNITLSNHVTSMIFDEKTGKFLAASNTGLYSISKDDFAMEKILNGKIISVFVENFSSRLEVMTDIGFTVYDYPAMRPVIALDGVNGGIIKSDGANFAAFSGFNFIKIYDLKQNIHIGTIAVDSLGVVNFYPPDAVYGTNISASFIAAAAGSTMEKQEYNRDKICAPIAAMVAGVYSPERMDIGKVQIDKVDEIYNVPAPKVNEPAQVKSPQISFKDGILTVPEIKAVGQVADVKIDDKITPAKEMSEISSPAAPKVKDIEELMAAKIPNWVANRKNLPKNNAVGSGNNEQEALLAAKSQLKNSIVRQALSDLVHEKEISAVDNIEAKKRILWQSAAKAVNSLDSKIFTVDTWLSPAGQHFIHLVMDNKTLHEKGTEYLNKEIIKYYSADFENYMQEKPVSLE</sequence>
<dbReference type="InterPro" id="IPR015943">
    <property type="entry name" value="WD40/YVTN_repeat-like_dom_sf"/>
</dbReference>
<evidence type="ECO:0000313" key="1">
    <source>
        <dbReference type="EMBL" id="USF23510.1"/>
    </source>
</evidence>
<proteinExistence type="predicted"/>
<dbReference type="InterPro" id="IPR011047">
    <property type="entry name" value="Quinoprotein_ADH-like_sf"/>
</dbReference>